<protein>
    <recommendedName>
        <fullName evidence="1">DUF6378 domain-containing protein</fullName>
    </recommendedName>
</protein>
<dbReference type="Pfam" id="PF19905">
    <property type="entry name" value="DUF6378"/>
    <property type="match status" value="1"/>
</dbReference>
<accession>A0A6J5NC08</accession>
<dbReference type="EMBL" id="LR796617">
    <property type="protein sequence ID" value="CAB4154705.1"/>
    <property type="molecule type" value="Genomic_DNA"/>
</dbReference>
<dbReference type="InterPro" id="IPR045958">
    <property type="entry name" value="DUF6378"/>
</dbReference>
<gene>
    <name evidence="2" type="ORF">UFOVP652_25</name>
    <name evidence="3" type="ORF">UFOVP734_14</name>
</gene>
<reference evidence="2" key="1">
    <citation type="submission" date="2020-04" db="EMBL/GenBank/DDBJ databases">
        <authorList>
            <person name="Chiriac C."/>
            <person name="Salcher M."/>
            <person name="Ghai R."/>
            <person name="Kavagutti S V."/>
        </authorList>
    </citation>
    <scope>NUCLEOTIDE SEQUENCE</scope>
</reference>
<feature type="domain" description="DUF6378" evidence="1">
    <location>
        <begin position="87"/>
        <end position="161"/>
    </location>
</feature>
<evidence type="ECO:0000313" key="2">
    <source>
        <dbReference type="EMBL" id="CAB4154705.1"/>
    </source>
</evidence>
<proteinExistence type="predicted"/>
<dbReference type="EMBL" id="LR798328">
    <property type="protein sequence ID" value="CAB5223915.1"/>
    <property type="molecule type" value="Genomic_DNA"/>
</dbReference>
<name>A0A6J5NC08_9CAUD</name>
<sequence length="169" mass="18966">MTKSQRIREYFSKHPDAKVADVAEKFEAAVPMVYKLRSQVQRGEWNPPGGFKPPALLPVPLVKAITAEDLNLQPITMEPNDVDRTLDERAKQYGKFKDGAELMQGMKRLLADHAAKHGKTFADDQWEALEMIVHKIARIVNGNPDKVDSWVDIAGYATLVADRLEGNAR</sequence>
<evidence type="ECO:0000259" key="1">
    <source>
        <dbReference type="Pfam" id="PF19905"/>
    </source>
</evidence>
<evidence type="ECO:0000313" key="3">
    <source>
        <dbReference type="EMBL" id="CAB5223915.1"/>
    </source>
</evidence>
<organism evidence="2">
    <name type="scientific">uncultured Caudovirales phage</name>
    <dbReference type="NCBI Taxonomy" id="2100421"/>
    <lineage>
        <taxon>Viruses</taxon>
        <taxon>Duplodnaviria</taxon>
        <taxon>Heunggongvirae</taxon>
        <taxon>Uroviricota</taxon>
        <taxon>Caudoviricetes</taxon>
        <taxon>Peduoviridae</taxon>
        <taxon>Maltschvirus</taxon>
        <taxon>Maltschvirus maltsch</taxon>
    </lineage>
</organism>